<evidence type="ECO:0000313" key="1">
    <source>
        <dbReference type="EMBL" id="CAB4604432.1"/>
    </source>
</evidence>
<name>A0A6J6GSS1_9ZZZZ</name>
<sequence length="542" mass="57443">MKTISMRKLIAALGVSALLSTATIAIAPSANAASLTCTTDAQSVESCTGSLSNGAGYLIKVPANYNGTFFYWNHGIRFTYPLPGVITVPKGVEELTPNNLPEKAMLNIGYGLATYDGVSTGGKRGWNTVDRVEMLKELIDVVREHYTVKKGVVYGSSQAGSVVTPFIEKYPDYADAVGIMAGVTPSIGQSLQALCDAFYILSVFADPTIKGCAVMGTPGLAGHYAAAAEFGKVVKLLTAWGGNLGAPGLEYPAALAGSGIPQRSALLLTGLLIGLPTKSAHMDGITTSAVIAEQSINATVAILENFGEAIATGTFGGQAVSEITGPGFYDNTKTNWFSLLDPADAGRYNLGLSGDEAINAMLGVLSMAPRVVGNPEAVAKLKALDESHFDTTKPVVLLANEADRLVFSGNSALYVDKARAVYEERLATYEAARDAATNSTERAEAAKLKPVWNVTSLYAMTPETYTVYTAQGLPNLAGAPSPSGVGHQNFTLKQMMSWVKLLAYAADNGKIKSSRYLNYCIKLAPYLNEDLDYRPTDLKYIW</sequence>
<reference evidence="1" key="1">
    <citation type="submission" date="2020-05" db="EMBL/GenBank/DDBJ databases">
        <authorList>
            <person name="Chiriac C."/>
            <person name="Salcher M."/>
            <person name="Ghai R."/>
            <person name="Kavagutti S V."/>
        </authorList>
    </citation>
    <scope>NUCLEOTIDE SEQUENCE</scope>
</reference>
<dbReference type="SUPFAM" id="SSF53474">
    <property type="entry name" value="alpha/beta-Hydrolases"/>
    <property type="match status" value="1"/>
</dbReference>
<organism evidence="1">
    <name type="scientific">freshwater metagenome</name>
    <dbReference type="NCBI Taxonomy" id="449393"/>
    <lineage>
        <taxon>unclassified sequences</taxon>
        <taxon>metagenomes</taxon>
        <taxon>ecological metagenomes</taxon>
    </lineage>
</organism>
<accession>A0A6J6GSS1</accession>
<gene>
    <name evidence="1" type="ORF">UFOPK1852_00307</name>
</gene>
<protein>
    <submittedName>
        <fullName evidence="1">Unannotated protein</fullName>
    </submittedName>
</protein>
<dbReference type="AlphaFoldDB" id="A0A6J6GSS1"/>
<dbReference type="InterPro" id="IPR029058">
    <property type="entry name" value="AB_hydrolase_fold"/>
</dbReference>
<dbReference type="EMBL" id="CAEZUS010000031">
    <property type="protein sequence ID" value="CAB4604432.1"/>
    <property type="molecule type" value="Genomic_DNA"/>
</dbReference>
<proteinExistence type="predicted"/>